<feature type="region of interest" description="Disordered" evidence="1">
    <location>
        <begin position="85"/>
        <end position="184"/>
    </location>
</feature>
<comment type="caution">
    <text evidence="2">The sequence shown here is derived from an EMBL/GenBank/DDBJ whole genome shotgun (WGS) entry which is preliminary data.</text>
</comment>
<name>K0R4Z6_THAOC</name>
<gene>
    <name evidence="2" type="ORF">THAOC_32937</name>
</gene>
<protein>
    <submittedName>
        <fullName evidence="2">Uncharacterized protein</fullName>
    </submittedName>
</protein>
<accession>K0R4Z6</accession>
<evidence type="ECO:0000256" key="1">
    <source>
        <dbReference type="SAM" id="MobiDB-lite"/>
    </source>
</evidence>
<evidence type="ECO:0000313" key="3">
    <source>
        <dbReference type="Proteomes" id="UP000266841"/>
    </source>
</evidence>
<feature type="region of interest" description="Disordered" evidence="1">
    <location>
        <begin position="1"/>
        <end position="65"/>
    </location>
</feature>
<dbReference type="AlphaFoldDB" id="K0R4Z6"/>
<proteinExistence type="predicted"/>
<feature type="compositionally biased region" description="Polar residues" evidence="1">
    <location>
        <begin position="153"/>
        <end position="167"/>
    </location>
</feature>
<dbReference type="Proteomes" id="UP000266841">
    <property type="component" value="Unassembled WGS sequence"/>
</dbReference>
<feature type="compositionally biased region" description="Basic and acidic residues" evidence="1">
    <location>
        <begin position="38"/>
        <end position="51"/>
    </location>
</feature>
<evidence type="ECO:0000313" key="2">
    <source>
        <dbReference type="EMBL" id="EJK48283.1"/>
    </source>
</evidence>
<feature type="region of interest" description="Disordered" evidence="1">
    <location>
        <begin position="221"/>
        <end position="274"/>
    </location>
</feature>
<keyword evidence="3" id="KW-1185">Reference proteome</keyword>
<feature type="compositionally biased region" description="Basic and acidic residues" evidence="1">
    <location>
        <begin position="123"/>
        <end position="136"/>
    </location>
</feature>
<reference evidence="2 3" key="1">
    <citation type="journal article" date="2012" name="Genome Biol.">
        <title>Genome and low-iron response of an oceanic diatom adapted to chronic iron limitation.</title>
        <authorList>
            <person name="Lommer M."/>
            <person name="Specht M."/>
            <person name="Roy A.S."/>
            <person name="Kraemer L."/>
            <person name="Andreson R."/>
            <person name="Gutowska M.A."/>
            <person name="Wolf J."/>
            <person name="Bergner S.V."/>
            <person name="Schilhabel M.B."/>
            <person name="Klostermeier U.C."/>
            <person name="Beiko R.G."/>
            <person name="Rosenstiel P."/>
            <person name="Hippler M."/>
            <person name="Laroche J."/>
        </authorList>
    </citation>
    <scope>NUCLEOTIDE SEQUENCE [LARGE SCALE GENOMIC DNA]</scope>
    <source>
        <strain evidence="2 3">CCMP1005</strain>
    </source>
</reference>
<dbReference type="EMBL" id="AGNL01046051">
    <property type="protein sequence ID" value="EJK48283.1"/>
    <property type="molecule type" value="Genomic_DNA"/>
</dbReference>
<sequence length="274" mass="29541">MGSRSFRCYEEGRAASSRQQQKKRSASSSPPHIGARVRQPDFGREEEERSARASAAAKGPEDDWERFVDKLPSDYFLSAARTAMATGKTPAEGDGKRATGLRPPSWTRCPKSPDSGEEDDGDGEWREKWVLDDAKGVRPPFQAARRNWRKSLHTPSTTQKNAWPMSNATATTRTGAARRRGEGRLAAAASRLDISVLRPSRVCPRGSLSGGVTRWPICRARAAAGGGGGGRPPGSRSRHDGSWGPEDNDESAQGGDAAANDDRRGKPEASCTVI</sequence>
<organism evidence="2 3">
    <name type="scientific">Thalassiosira oceanica</name>
    <name type="common">Marine diatom</name>
    <dbReference type="NCBI Taxonomy" id="159749"/>
    <lineage>
        <taxon>Eukaryota</taxon>
        <taxon>Sar</taxon>
        <taxon>Stramenopiles</taxon>
        <taxon>Ochrophyta</taxon>
        <taxon>Bacillariophyta</taxon>
        <taxon>Coscinodiscophyceae</taxon>
        <taxon>Thalassiosirophycidae</taxon>
        <taxon>Thalassiosirales</taxon>
        <taxon>Thalassiosiraceae</taxon>
        <taxon>Thalassiosira</taxon>
    </lineage>
</organism>